<feature type="transmembrane region" description="Helical" evidence="12">
    <location>
        <begin position="12"/>
        <end position="44"/>
    </location>
</feature>
<dbReference type="EMBL" id="CP003221">
    <property type="protein sequence ID" value="EGJ51555.1"/>
    <property type="molecule type" value="Genomic_DNA"/>
</dbReference>
<sequence>MHKPSISICPEGIVYIAFGALATLVFALLGWAVPTVIFLILTAFTLNFFRDPERITPEDPNLAVSPADGKVVKVAEMADPFTGEPRMAICVFMNVFNVHVNRMAMSGEITGIRYHAGKFFNASLDKASQHNERNAVTFRDAEGSQWTMVQIAGLIARRIVCWAQPGDRLTRGERFGVIKFGSRVDLYLPSGYVPVVAVGDQVFAGQTAIAKKRV</sequence>
<keyword evidence="10 11" id="KW-0670">Pyruvate</keyword>
<organism evidence="13 14">
    <name type="scientific">Desulfocurvibacter africanus subsp. africanus str. Walvis Bay</name>
    <dbReference type="NCBI Taxonomy" id="690850"/>
    <lineage>
        <taxon>Bacteria</taxon>
        <taxon>Pseudomonadati</taxon>
        <taxon>Thermodesulfobacteriota</taxon>
        <taxon>Desulfovibrionia</taxon>
        <taxon>Desulfovibrionales</taxon>
        <taxon>Desulfovibrionaceae</taxon>
        <taxon>Desulfocurvibacter</taxon>
    </lineage>
</organism>
<feature type="site" description="Cleavage (non-hydrolytic); by autocatalysis" evidence="11">
    <location>
        <begin position="181"/>
        <end position="182"/>
    </location>
</feature>
<reference evidence="13 14" key="1">
    <citation type="journal article" date="2011" name="J. Bacteriol.">
        <title>Genome sequence of the mercury-methylating and pleomorphic Desulfovibrio africanus Strain Walvis Bay.</title>
        <authorList>
            <person name="Brown S.D."/>
            <person name="Wall J.D."/>
            <person name="Kucken A.M."/>
            <person name="Gilmour C.C."/>
            <person name="Podar M."/>
            <person name="Brandt C.C."/>
            <person name="Teshima H."/>
            <person name="Detter J.C."/>
            <person name="Han C.S."/>
            <person name="Land M.L."/>
            <person name="Lucas S."/>
            <person name="Han J."/>
            <person name="Pennacchio L."/>
            <person name="Nolan M."/>
            <person name="Pitluck S."/>
            <person name="Woyke T."/>
            <person name="Goodwin L."/>
            <person name="Palumbo A.V."/>
            <person name="Elias D.A."/>
        </authorList>
    </citation>
    <scope>NUCLEOTIDE SEQUENCE [LARGE SCALE GENOMIC DNA]</scope>
    <source>
        <strain evidence="13 14">Walvis Bay</strain>
    </source>
</reference>
<feature type="active site" description="Schiff-base intermediate with substrate; via pyruvic acid" evidence="11">
    <location>
        <position position="182"/>
    </location>
</feature>
<evidence type="ECO:0000256" key="8">
    <source>
        <dbReference type="ARBA" id="ARBA00023239"/>
    </source>
</evidence>
<evidence type="ECO:0000256" key="12">
    <source>
        <dbReference type="SAM" id="Phobius"/>
    </source>
</evidence>
<keyword evidence="1 11" id="KW-1003">Cell membrane</keyword>
<accession>F3Z3U0</accession>
<dbReference type="UniPathway" id="UPA00558">
    <property type="reaction ID" value="UER00616"/>
</dbReference>
<dbReference type="Proteomes" id="UP000007844">
    <property type="component" value="Chromosome"/>
</dbReference>
<protein>
    <recommendedName>
        <fullName evidence="11">Phosphatidylserine decarboxylase proenzyme</fullName>
        <ecNumber evidence="11">4.1.1.65</ecNumber>
    </recommendedName>
    <component>
        <recommendedName>
            <fullName evidence="11">Phosphatidylserine decarboxylase alpha chain</fullName>
        </recommendedName>
    </component>
    <component>
        <recommendedName>
            <fullName evidence="11">Phosphatidylserine decarboxylase beta chain</fullName>
        </recommendedName>
    </component>
</protein>
<dbReference type="InterPro" id="IPR003817">
    <property type="entry name" value="PS_Dcarbxylase"/>
</dbReference>
<name>F3Z3U0_DESAF</name>
<dbReference type="GO" id="GO:0006646">
    <property type="term" value="P:phosphatidylethanolamine biosynthetic process"/>
    <property type="evidence" value="ECO:0007669"/>
    <property type="project" value="UniProtKB-UniRule"/>
</dbReference>
<evidence type="ECO:0000313" key="13">
    <source>
        <dbReference type="EMBL" id="EGJ51555.1"/>
    </source>
</evidence>
<keyword evidence="9 11" id="KW-1208">Phospholipid metabolism</keyword>
<comment type="subcellular location">
    <subcellularLocation>
        <location evidence="11">Cell membrane</location>
        <topology evidence="11">Peripheral membrane protein</topology>
    </subcellularLocation>
</comment>
<dbReference type="EC" id="4.1.1.65" evidence="11"/>
<keyword evidence="2 11" id="KW-0444">Lipid biosynthesis</keyword>
<dbReference type="GO" id="GO:0004609">
    <property type="term" value="F:phosphatidylserine decarboxylase activity"/>
    <property type="evidence" value="ECO:0007669"/>
    <property type="project" value="UniProtKB-UniRule"/>
</dbReference>
<keyword evidence="8 11" id="KW-0456">Lyase</keyword>
<dbReference type="NCBIfam" id="NF003678">
    <property type="entry name" value="PRK05305.1-2"/>
    <property type="match status" value="1"/>
</dbReference>
<feature type="modified residue" description="Pyruvic acid (Ser); by autocatalysis" evidence="11">
    <location>
        <position position="182"/>
    </location>
</feature>
<evidence type="ECO:0000256" key="7">
    <source>
        <dbReference type="ARBA" id="ARBA00023209"/>
    </source>
</evidence>
<evidence type="ECO:0000256" key="9">
    <source>
        <dbReference type="ARBA" id="ARBA00023264"/>
    </source>
</evidence>
<dbReference type="HAMAP" id="MF_00664">
    <property type="entry name" value="PS_decarb_PSD_A"/>
    <property type="match status" value="1"/>
</dbReference>
<keyword evidence="5 11" id="KW-0472">Membrane</keyword>
<dbReference type="PANTHER" id="PTHR35809:SF1">
    <property type="entry name" value="ARCHAETIDYLSERINE DECARBOXYLASE PROENZYME-RELATED"/>
    <property type="match status" value="1"/>
</dbReference>
<keyword evidence="3 11" id="KW-0210">Decarboxylase</keyword>
<comment type="function">
    <text evidence="11">Catalyzes the formation of phosphatidylethanolamine (PtdEtn) from phosphatidylserine (PtdSer).</text>
</comment>
<evidence type="ECO:0000256" key="4">
    <source>
        <dbReference type="ARBA" id="ARBA00023098"/>
    </source>
</evidence>
<dbReference type="PANTHER" id="PTHR35809">
    <property type="entry name" value="ARCHAETIDYLSERINE DECARBOXYLASE PROENZYME-RELATED"/>
    <property type="match status" value="1"/>
</dbReference>
<dbReference type="eggNOG" id="COG0688">
    <property type="taxonomic scope" value="Bacteria"/>
</dbReference>
<gene>
    <name evidence="11" type="primary">psd</name>
    <name evidence="13" type="ORF">Desaf_3265</name>
</gene>
<evidence type="ECO:0000256" key="10">
    <source>
        <dbReference type="ARBA" id="ARBA00023317"/>
    </source>
</evidence>
<comment type="PTM">
    <text evidence="11">Is synthesized initially as an inactive proenzyme. Formation of the active enzyme involves a self-maturation process in which the active site pyruvoyl group is generated from an internal serine residue via an autocatalytic post-translational modification. Two non-identical subunits are generated from the proenzyme in this reaction, and the pyruvate is formed at the N-terminus of the alpha chain, which is derived from the carboxyl end of the proenzyme. The post-translation cleavage follows an unusual pathway, termed non-hydrolytic serinolysis, in which the side chain hydroxyl group of the serine supplies its oxygen atom to form the C-terminus of the beta chain, while the remainder of the serine residue undergoes an oxidative deamination to produce ammonia and the pyruvoyl prosthetic group on the alpha chain.</text>
</comment>
<proteinExistence type="inferred from homology"/>
<dbReference type="InterPro" id="IPR033175">
    <property type="entry name" value="PSD-A"/>
</dbReference>
<keyword evidence="4 11" id="KW-0443">Lipid metabolism</keyword>
<dbReference type="STRING" id="690850.Desaf_3265"/>
<dbReference type="HOGENOM" id="CLU_072492_0_0_7"/>
<keyword evidence="6 11" id="KW-0865">Zymogen</keyword>
<dbReference type="AlphaFoldDB" id="F3Z3U0"/>
<evidence type="ECO:0000256" key="11">
    <source>
        <dbReference type="HAMAP-Rule" id="MF_00664"/>
    </source>
</evidence>
<comment type="similarity">
    <text evidence="11">Belongs to the phosphatidylserine decarboxylase family. PSD-A subfamily.</text>
</comment>
<feature type="chain" id="PRO_5023401040" description="Phosphatidylserine decarboxylase beta chain" evidence="11">
    <location>
        <begin position="1"/>
        <end position="181"/>
    </location>
</feature>
<comment type="pathway">
    <text evidence="11">Phospholipid metabolism; phosphatidylethanolamine biosynthesis; phosphatidylethanolamine from CDP-diacylglycerol: step 2/2.</text>
</comment>
<dbReference type="GO" id="GO:0005886">
    <property type="term" value="C:plasma membrane"/>
    <property type="evidence" value="ECO:0007669"/>
    <property type="project" value="UniProtKB-SubCell"/>
</dbReference>
<evidence type="ECO:0000313" key="14">
    <source>
        <dbReference type="Proteomes" id="UP000007844"/>
    </source>
</evidence>
<keyword evidence="12" id="KW-1133">Transmembrane helix</keyword>
<dbReference type="RefSeq" id="WP_014261180.1">
    <property type="nucleotide sequence ID" value="NC_016629.1"/>
</dbReference>
<keyword evidence="12" id="KW-0812">Transmembrane</keyword>
<evidence type="ECO:0000256" key="3">
    <source>
        <dbReference type="ARBA" id="ARBA00022793"/>
    </source>
</evidence>
<keyword evidence="14" id="KW-1185">Reference proteome</keyword>
<evidence type="ECO:0000256" key="2">
    <source>
        <dbReference type="ARBA" id="ARBA00022516"/>
    </source>
</evidence>
<comment type="cofactor">
    <cofactor evidence="11">
        <name>pyruvate</name>
        <dbReference type="ChEBI" id="CHEBI:15361"/>
    </cofactor>
    <text evidence="11">Binds 1 pyruvoyl group covalently per subunit.</text>
</comment>
<comment type="catalytic activity">
    <reaction evidence="11">
        <text>a 1,2-diacyl-sn-glycero-3-phospho-L-serine + H(+) = a 1,2-diacyl-sn-glycero-3-phosphoethanolamine + CO2</text>
        <dbReference type="Rhea" id="RHEA:20828"/>
        <dbReference type="ChEBI" id="CHEBI:15378"/>
        <dbReference type="ChEBI" id="CHEBI:16526"/>
        <dbReference type="ChEBI" id="CHEBI:57262"/>
        <dbReference type="ChEBI" id="CHEBI:64612"/>
        <dbReference type="EC" id="4.1.1.65"/>
    </reaction>
</comment>
<feature type="chain" id="PRO_5023401039" description="Phosphatidylserine decarboxylase alpha chain" evidence="11">
    <location>
        <begin position="182"/>
        <end position="214"/>
    </location>
</feature>
<evidence type="ECO:0000256" key="6">
    <source>
        <dbReference type="ARBA" id="ARBA00023145"/>
    </source>
</evidence>
<evidence type="ECO:0000256" key="1">
    <source>
        <dbReference type="ARBA" id="ARBA00022475"/>
    </source>
</evidence>
<evidence type="ECO:0000256" key="5">
    <source>
        <dbReference type="ARBA" id="ARBA00023136"/>
    </source>
</evidence>
<keyword evidence="7 11" id="KW-0594">Phospholipid biosynthesis</keyword>
<dbReference type="Pfam" id="PF02666">
    <property type="entry name" value="PS_Dcarbxylase"/>
    <property type="match status" value="1"/>
</dbReference>
<comment type="subunit">
    <text evidence="11">Heterodimer of a large membrane-associated beta subunit and a small pyruvoyl-containing alpha subunit.</text>
</comment>
<dbReference type="NCBIfam" id="NF003685">
    <property type="entry name" value="PRK05305.2-5"/>
    <property type="match status" value="1"/>
</dbReference>
<dbReference type="KEGG" id="daf:Desaf_3265"/>